<keyword evidence="2" id="KW-1185">Reference proteome</keyword>
<dbReference type="AlphaFoldDB" id="A0A4D9CNJ0"/>
<protein>
    <submittedName>
        <fullName evidence="1">Uncharacterized protein</fullName>
    </submittedName>
</protein>
<dbReference type="OrthoDB" id="10494169at2759"/>
<dbReference type="Gene3D" id="3.40.50.1820">
    <property type="entry name" value="alpha/beta hydrolase"/>
    <property type="match status" value="1"/>
</dbReference>
<name>A0A4D9CNJ0_9STRA</name>
<proteinExistence type="predicted"/>
<evidence type="ECO:0000313" key="1">
    <source>
        <dbReference type="EMBL" id="TFJ80084.1"/>
    </source>
</evidence>
<dbReference type="Proteomes" id="UP000355283">
    <property type="component" value="Unassembled WGS sequence"/>
</dbReference>
<accession>A0A4D9CNJ0</accession>
<dbReference type="InterPro" id="IPR029058">
    <property type="entry name" value="AB_hydrolase_fold"/>
</dbReference>
<evidence type="ECO:0000313" key="2">
    <source>
        <dbReference type="Proteomes" id="UP000355283"/>
    </source>
</evidence>
<gene>
    <name evidence="1" type="ORF">NSK_008642</name>
</gene>
<organism evidence="1 2">
    <name type="scientific">Nannochloropsis salina CCMP1776</name>
    <dbReference type="NCBI Taxonomy" id="1027361"/>
    <lineage>
        <taxon>Eukaryota</taxon>
        <taxon>Sar</taxon>
        <taxon>Stramenopiles</taxon>
        <taxon>Ochrophyta</taxon>
        <taxon>Eustigmatophyceae</taxon>
        <taxon>Eustigmatales</taxon>
        <taxon>Monodopsidaceae</taxon>
        <taxon>Microchloropsis</taxon>
        <taxon>Microchloropsis salina</taxon>
    </lineage>
</organism>
<comment type="caution">
    <text evidence="1">The sequence shown here is derived from an EMBL/GenBank/DDBJ whole genome shotgun (WGS) entry which is preliminary data.</text>
</comment>
<dbReference type="EMBL" id="SDOX01000183">
    <property type="protein sequence ID" value="TFJ80084.1"/>
    <property type="molecule type" value="Genomic_DNA"/>
</dbReference>
<sequence length="85" mass="9531">MVGPAGPDENTFFIGQSIGCLVILRYLACLPPGFKIGGCLFVGCWLSLDHTTQRRRSPAIDDLIRTEWDTFKEGWMNHNDVDFAV</sequence>
<dbReference type="SUPFAM" id="SSF53474">
    <property type="entry name" value="alpha/beta-Hydrolases"/>
    <property type="match status" value="1"/>
</dbReference>
<reference evidence="1 2" key="1">
    <citation type="submission" date="2019-01" db="EMBL/GenBank/DDBJ databases">
        <title>Nuclear Genome Assembly of the Microalgal Biofuel strain Nannochloropsis salina CCMP1776.</title>
        <authorList>
            <person name="Hovde B."/>
        </authorList>
    </citation>
    <scope>NUCLEOTIDE SEQUENCE [LARGE SCALE GENOMIC DNA]</scope>
    <source>
        <strain evidence="1 2">CCMP1776</strain>
    </source>
</reference>